<dbReference type="GO" id="GO:0015833">
    <property type="term" value="P:peptide transport"/>
    <property type="evidence" value="ECO:0007669"/>
    <property type="project" value="TreeGrafter"/>
</dbReference>
<organism evidence="4 5">
    <name type="scientific">Paenibacillus catalpae</name>
    <dbReference type="NCBI Taxonomy" id="1045775"/>
    <lineage>
        <taxon>Bacteria</taxon>
        <taxon>Bacillati</taxon>
        <taxon>Bacillota</taxon>
        <taxon>Bacilli</taxon>
        <taxon>Bacillales</taxon>
        <taxon>Paenibacillaceae</taxon>
        <taxon>Paenibacillus</taxon>
    </lineage>
</organism>
<gene>
    <name evidence="4" type="ORF">SAMN05216378_1830</name>
</gene>
<dbReference type="STRING" id="1045775.SAMN05216378_1830"/>
<dbReference type="SUPFAM" id="SSF53850">
    <property type="entry name" value="Periplasmic binding protein-like II"/>
    <property type="match status" value="1"/>
</dbReference>
<reference evidence="5" key="1">
    <citation type="submission" date="2016-10" db="EMBL/GenBank/DDBJ databases">
        <authorList>
            <person name="Varghese N."/>
            <person name="Submissions S."/>
        </authorList>
    </citation>
    <scope>NUCLEOTIDE SEQUENCE [LARGE SCALE GENOMIC DNA]</scope>
    <source>
        <strain evidence="5">CGMCC 1.10784</strain>
    </source>
</reference>
<keyword evidence="5" id="KW-1185">Reference proteome</keyword>
<evidence type="ECO:0000259" key="3">
    <source>
        <dbReference type="Pfam" id="PF12793"/>
    </source>
</evidence>
<dbReference type="EMBL" id="FOMT01000002">
    <property type="protein sequence ID" value="SFD97569.1"/>
    <property type="molecule type" value="Genomic_DNA"/>
</dbReference>
<dbReference type="AlphaFoldDB" id="A0A1I1WRA3"/>
<dbReference type="Pfam" id="PF12793">
    <property type="entry name" value="SgrR_N"/>
    <property type="match status" value="1"/>
</dbReference>
<accession>A0A1I1WRA3</accession>
<dbReference type="OrthoDB" id="5894719at2"/>
<dbReference type="Proteomes" id="UP000198855">
    <property type="component" value="Unassembled WGS sequence"/>
</dbReference>
<evidence type="ECO:0000256" key="1">
    <source>
        <dbReference type="ARBA" id="ARBA00023125"/>
    </source>
</evidence>
<proteinExistence type="predicted"/>
<dbReference type="Gene3D" id="3.10.105.10">
    <property type="entry name" value="Dipeptide-binding Protein, Domain 3"/>
    <property type="match status" value="1"/>
</dbReference>
<dbReference type="InterPro" id="IPR000914">
    <property type="entry name" value="SBP_5_dom"/>
</dbReference>
<evidence type="ECO:0000313" key="5">
    <source>
        <dbReference type="Proteomes" id="UP000198855"/>
    </source>
</evidence>
<dbReference type="GO" id="GO:0003677">
    <property type="term" value="F:DNA binding"/>
    <property type="evidence" value="ECO:0007669"/>
    <property type="project" value="UniProtKB-KW"/>
</dbReference>
<dbReference type="PANTHER" id="PTHR30290:SF72">
    <property type="entry name" value="HTH-TYPE TRANSCRIPTIONAL REGULATOR SGRR"/>
    <property type="match status" value="1"/>
</dbReference>
<dbReference type="PANTHER" id="PTHR30290">
    <property type="entry name" value="PERIPLASMIC BINDING COMPONENT OF ABC TRANSPORTER"/>
    <property type="match status" value="1"/>
</dbReference>
<protein>
    <submittedName>
        <fullName evidence="4">DNA-binding transcriptional regulator SgrR of sgrS sRNA, contains a MarR-type HTH domain and a solute-binding domain</fullName>
    </submittedName>
</protein>
<feature type="domain" description="Transcriptional regulator SgrR N-terminal HTH" evidence="3">
    <location>
        <begin position="11"/>
        <end position="101"/>
    </location>
</feature>
<dbReference type="RefSeq" id="WP_091183799.1">
    <property type="nucleotide sequence ID" value="NZ_FOMT01000002.1"/>
</dbReference>
<dbReference type="CDD" id="cd08507">
    <property type="entry name" value="PBP2_SgrR_like"/>
    <property type="match status" value="1"/>
</dbReference>
<evidence type="ECO:0000259" key="2">
    <source>
        <dbReference type="Pfam" id="PF00496"/>
    </source>
</evidence>
<evidence type="ECO:0000313" key="4">
    <source>
        <dbReference type="EMBL" id="SFD97569.1"/>
    </source>
</evidence>
<dbReference type="Gene3D" id="3.40.190.10">
    <property type="entry name" value="Periplasmic binding protein-like II"/>
    <property type="match status" value="1"/>
</dbReference>
<dbReference type="InterPro" id="IPR039424">
    <property type="entry name" value="SBP_5"/>
</dbReference>
<name>A0A1I1WRA3_9BACL</name>
<dbReference type="Pfam" id="PF00496">
    <property type="entry name" value="SBP_bac_5"/>
    <property type="match status" value="1"/>
</dbReference>
<feature type="domain" description="Solute-binding protein family 5" evidence="2">
    <location>
        <begin position="175"/>
        <end position="477"/>
    </location>
</feature>
<keyword evidence="1 4" id="KW-0238">DNA-binding</keyword>
<sequence>MLTIERYLTLYGRFASELGAGAAAEASIEQVAEALYCTERNAKLVLRKLTEEGFIEWKAGRGRGNRSHITFREDREKLLLDLSRQYAEDGEYNKAFHLLQTFGEGTAANEKFMEWMSGSFGFHKQLGKEADILRLPITRVIMTLDPAECVFSFDSHVIQQIFDKLVVLEENTGRILPGIAHDWECNEDATIWTFHLRKGVLFHDGTELTASDVVFTMERLRSGKLNSWIMRSLGKVEAVSNRIVRFHLNRPNWLFLKYACSNVMAILPSGLLGQSEELFWKRPVGTGPFQIEEWTSGRLLLGANVHYFQGRPHLDQVEIVPVPPNEALKGRMVTWQQLICDPKQQAVTVENGWIKLESKNVCTSMLSWNMQRKGPQQSELFRRIVDQLLDRKLMIRELEGYRYLPANGFFPESEPSTSVTPPNDTPIPPDELRKLIARHGFDQFPVTLCAHTVHSADAFWIQKQCMAYGIEVKVRIEGQETIHSVFDEVDVTFHSLVFPEDEVSLIESCEQDNSFLKRLMTPELSAWTIERFDEALAFKNSPDRMAIYAEIEERLRGEYQVLFLLHNRFYTDYHPTLKGVRINSLGWIDFKHIWRA</sequence>
<dbReference type="GO" id="GO:1904680">
    <property type="term" value="F:peptide transmembrane transporter activity"/>
    <property type="evidence" value="ECO:0007669"/>
    <property type="project" value="TreeGrafter"/>
</dbReference>
<dbReference type="InterPro" id="IPR025370">
    <property type="entry name" value="SgrR_HTH_N"/>
</dbReference>